<gene>
    <name evidence="1" type="ORF">A9C19_18970</name>
</gene>
<dbReference type="RefSeq" id="WP_072581412.1">
    <property type="nucleotide sequence ID" value="NZ_CP016020.1"/>
</dbReference>
<keyword evidence="2" id="KW-1185">Reference proteome</keyword>
<evidence type="ECO:0000313" key="1">
    <source>
        <dbReference type="EMBL" id="APH06611.1"/>
    </source>
</evidence>
<name>A0A1L3MW93_9BACI</name>
<dbReference type="AlphaFoldDB" id="A0A1L3MW93"/>
<dbReference type="OrthoDB" id="2888607at2"/>
<dbReference type="EMBL" id="CP016020">
    <property type="protein sequence ID" value="APH06611.1"/>
    <property type="molecule type" value="Genomic_DNA"/>
</dbReference>
<evidence type="ECO:0000313" key="2">
    <source>
        <dbReference type="Proteomes" id="UP000181936"/>
    </source>
</evidence>
<accession>A0A1L3MW93</accession>
<dbReference type="Proteomes" id="UP000181936">
    <property type="component" value="Chromosome"/>
</dbReference>
<reference evidence="1 2" key="1">
    <citation type="journal article" date="2016" name="Sci. Rep.">
        <title>Complete genome sequence and transcriptomic analysis of a novel marine strain Bacillus weihaiensis reveals the mechanism of brown algae degradation.</title>
        <authorList>
            <person name="Zhu Y."/>
            <person name="Chen P."/>
            <person name="Bao Y."/>
            <person name="Men Y."/>
            <person name="Zeng Y."/>
            <person name="Yang J."/>
            <person name="Sun J."/>
            <person name="Sun Y."/>
        </authorList>
    </citation>
    <scope>NUCLEOTIDE SEQUENCE [LARGE SCALE GENOMIC DNA]</scope>
    <source>
        <strain evidence="1 2">Alg07</strain>
    </source>
</reference>
<proteinExistence type="predicted"/>
<protein>
    <submittedName>
        <fullName evidence="1">Uncharacterized protein</fullName>
    </submittedName>
</protein>
<dbReference type="KEGG" id="bwh:A9C19_18970"/>
<organism evidence="1 2">
    <name type="scientific">Bacillus weihaiensis</name>
    <dbReference type="NCBI Taxonomy" id="1547283"/>
    <lineage>
        <taxon>Bacteria</taxon>
        <taxon>Bacillati</taxon>
        <taxon>Bacillota</taxon>
        <taxon>Bacilli</taxon>
        <taxon>Bacillales</taxon>
        <taxon>Bacillaceae</taxon>
        <taxon>Bacillus</taxon>
    </lineage>
</organism>
<sequence>MIYYLFEEGERLELESILTKEQMLVDKLLVEKERENHIIDRALKERRDILDKISRKISK</sequence>